<feature type="chain" id="PRO_5027091111" evidence="2">
    <location>
        <begin position="25"/>
        <end position="484"/>
    </location>
</feature>
<dbReference type="PANTHER" id="PTHR43649">
    <property type="entry name" value="ARABINOSE-BINDING PROTEIN-RELATED"/>
    <property type="match status" value="1"/>
</dbReference>
<dbReference type="PROSITE" id="PS51257">
    <property type="entry name" value="PROKAR_LIPOPROTEIN"/>
    <property type="match status" value="1"/>
</dbReference>
<feature type="signal peptide" evidence="2">
    <location>
        <begin position="1"/>
        <end position="24"/>
    </location>
</feature>
<accession>A0A6P1TLD5</accession>
<dbReference type="AlphaFoldDB" id="A0A6P1TLD5"/>
<feature type="compositionally biased region" description="Low complexity" evidence="1">
    <location>
        <begin position="54"/>
        <end position="75"/>
    </location>
</feature>
<dbReference type="EMBL" id="CP048000">
    <property type="protein sequence ID" value="QHQ61233.1"/>
    <property type="molecule type" value="Genomic_DNA"/>
</dbReference>
<feature type="region of interest" description="Disordered" evidence="1">
    <location>
        <begin position="26"/>
        <end position="77"/>
    </location>
</feature>
<dbReference type="KEGG" id="anr:Ana3638_10990"/>
<dbReference type="Gene3D" id="3.40.190.10">
    <property type="entry name" value="Periplasmic binding protein-like II"/>
    <property type="match status" value="2"/>
</dbReference>
<feature type="compositionally biased region" description="Basic and acidic residues" evidence="1">
    <location>
        <begin position="41"/>
        <end position="52"/>
    </location>
</feature>
<evidence type="ECO:0000313" key="3">
    <source>
        <dbReference type="EMBL" id="QHQ61233.1"/>
    </source>
</evidence>
<dbReference type="Pfam" id="PF01547">
    <property type="entry name" value="SBP_bac_1"/>
    <property type="match status" value="1"/>
</dbReference>
<name>A0A6P1TLD5_9FIRM</name>
<protein>
    <submittedName>
        <fullName evidence="3">Extracellular solute-binding protein</fullName>
    </submittedName>
</protein>
<dbReference type="InterPro" id="IPR050490">
    <property type="entry name" value="Bact_solute-bd_prot1"/>
</dbReference>
<dbReference type="PANTHER" id="PTHR43649:SF14">
    <property type="entry name" value="BLR3389 PROTEIN"/>
    <property type="match status" value="1"/>
</dbReference>
<reference evidence="3 4" key="1">
    <citation type="submission" date="2020-01" db="EMBL/GenBank/DDBJ databases">
        <title>Genome analysis of Anaerocolumna sp. CBA3638.</title>
        <authorList>
            <person name="Kim J."/>
            <person name="Roh S.W."/>
        </authorList>
    </citation>
    <scope>NUCLEOTIDE SEQUENCE [LARGE SCALE GENOMIC DNA]</scope>
    <source>
        <strain evidence="3 4">CBA3638</strain>
    </source>
</reference>
<proteinExistence type="predicted"/>
<gene>
    <name evidence="3" type="ORF">Ana3638_10990</name>
</gene>
<evidence type="ECO:0000256" key="2">
    <source>
        <dbReference type="SAM" id="SignalP"/>
    </source>
</evidence>
<keyword evidence="4" id="KW-1185">Reference proteome</keyword>
<evidence type="ECO:0000256" key="1">
    <source>
        <dbReference type="SAM" id="MobiDB-lite"/>
    </source>
</evidence>
<dbReference type="SUPFAM" id="SSF53850">
    <property type="entry name" value="Periplasmic binding protein-like II"/>
    <property type="match status" value="1"/>
</dbReference>
<dbReference type="RefSeq" id="WP_161838059.1">
    <property type="nucleotide sequence ID" value="NZ_CP048000.1"/>
</dbReference>
<keyword evidence="2" id="KW-0732">Signal</keyword>
<dbReference type="Proteomes" id="UP000464314">
    <property type="component" value="Chromosome"/>
</dbReference>
<dbReference type="InterPro" id="IPR006059">
    <property type="entry name" value="SBP"/>
</dbReference>
<sequence>MKLKKLVSLLLIVTLMIVSLMACKKGGDTQKTSSTPTQEAAGEKTAETKEAATEADTTQEAATEAQTEATDTAGGKLQVPDKDITITLWDIATEDPANGIQQGAVDRFMKDHPNVKVKTTHIQNDTYKEKLIIAMSSGQCPDMYMHWGGGPMNEYIESGFAVPLTDLMNNYCEIDFLDAAIAQSSYKGDIYAVPYGGIGGSGIFYNKTIFSKLGLQVPATISELETVANTLKENDYIPFSLANQNKWTGSMYFMYLAARYGGVEEFNAAVDGTGSFESDAFQYAADTIQKWVKAGYFPDGVNSLNTDDGQDRGLMYTEEAAMMLHGSWQAASMKNDNADWYTQNIGYFAFPKLENSKADQSIVVGTSIGNGFSFNTGDDQDKLKAAFVLATQYYNDDTYNKAQLAAGTIPSINGMGDTIQDPCMQQIWKDFSSASNVQLWYDQYLPPAVSEAHQSTCQELFGLTMTPQEANKTLQDAMAKYLAE</sequence>
<evidence type="ECO:0000313" key="4">
    <source>
        <dbReference type="Proteomes" id="UP000464314"/>
    </source>
</evidence>
<organism evidence="3 4">
    <name type="scientific">Anaerocolumna sedimenticola</name>
    <dbReference type="NCBI Taxonomy" id="2696063"/>
    <lineage>
        <taxon>Bacteria</taxon>
        <taxon>Bacillati</taxon>
        <taxon>Bacillota</taxon>
        <taxon>Clostridia</taxon>
        <taxon>Lachnospirales</taxon>
        <taxon>Lachnospiraceae</taxon>
        <taxon>Anaerocolumna</taxon>
    </lineage>
</organism>